<dbReference type="EMBL" id="CCSE01000001">
    <property type="protein sequence ID" value="CEA02446.1"/>
    <property type="molecule type" value="Genomic_DNA"/>
</dbReference>
<dbReference type="InterPro" id="IPR003718">
    <property type="entry name" value="OsmC/Ohr_fam"/>
</dbReference>
<organism evidence="1 2">
    <name type="scientific">Jeotgalicoccus saudimassiliensis</name>
    <dbReference type="NCBI Taxonomy" id="1461582"/>
    <lineage>
        <taxon>Bacteria</taxon>
        <taxon>Bacillati</taxon>
        <taxon>Bacillota</taxon>
        <taxon>Bacilli</taxon>
        <taxon>Bacillales</taxon>
        <taxon>Staphylococcaceae</taxon>
        <taxon>Jeotgalicoccus</taxon>
    </lineage>
</organism>
<dbReference type="PANTHER" id="PTHR42830">
    <property type="entry name" value="OSMOTICALLY INDUCIBLE FAMILY PROTEIN"/>
    <property type="match status" value="1"/>
</dbReference>
<dbReference type="InterPro" id="IPR015946">
    <property type="entry name" value="KH_dom-like_a/b"/>
</dbReference>
<dbReference type="eggNOG" id="COG1764">
    <property type="taxonomic scope" value="Bacteria"/>
</dbReference>
<dbReference type="InterPro" id="IPR036102">
    <property type="entry name" value="OsmC/Ohrsf"/>
</dbReference>
<dbReference type="HOGENOM" id="CLU_105860_3_0_9"/>
<reference evidence="1 2" key="1">
    <citation type="submission" date="2014-07" db="EMBL/GenBank/DDBJ databases">
        <authorList>
            <person name="Urmite Genomes Urmite Genomes"/>
        </authorList>
    </citation>
    <scope>NUCLEOTIDE SEQUENCE [LARGE SCALE GENOMIC DNA]</scope>
    <source>
        <strain evidence="1 2">13MG44_air</strain>
    </source>
</reference>
<name>A0A078MCJ4_9STAP</name>
<dbReference type="Proteomes" id="UP000044136">
    <property type="component" value="Unassembled WGS sequence"/>
</dbReference>
<dbReference type="SUPFAM" id="SSF82784">
    <property type="entry name" value="OsmC-like"/>
    <property type="match status" value="1"/>
</dbReference>
<dbReference type="Gene3D" id="3.30.300.20">
    <property type="match status" value="1"/>
</dbReference>
<dbReference type="Pfam" id="PF02566">
    <property type="entry name" value="OsmC"/>
    <property type="match status" value="1"/>
</dbReference>
<gene>
    <name evidence="1" type="ORF">BN1048_01718</name>
</gene>
<sequence length="141" mass="14785">MAHLKTVWNGSTKGNGTITGDKMDTPIAIPTVSGGSGDGANPTDLLAASAASCYAMTLIALTAARNLPVIGLVMTTEAVNSKDKGLKIIHYPEVSLPESATEEEIKFVERAFNTADMGCHIGNLLKRADAEIKIEGKISLE</sequence>
<dbReference type="AlphaFoldDB" id="A0A078MCJ4"/>
<keyword evidence="2" id="KW-1185">Reference proteome</keyword>
<evidence type="ECO:0000313" key="1">
    <source>
        <dbReference type="EMBL" id="CEA02446.1"/>
    </source>
</evidence>
<dbReference type="STRING" id="1461582.BN1048_01718"/>
<proteinExistence type="predicted"/>
<evidence type="ECO:0000313" key="2">
    <source>
        <dbReference type="Proteomes" id="UP000044136"/>
    </source>
</evidence>
<dbReference type="InterPro" id="IPR052707">
    <property type="entry name" value="OsmC_Ohr_Peroxiredoxin"/>
</dbReference>
<dbReference type="RefSeq" id="WP_035810272.1">
    <property type="nucleotide sequence ID" value="NZ_CCSE01000001.1"/>
</dbReference>
<accession>A0A078MCJ4</accession>
<protein>
    <submittedName>
        <fullName evidence="1">OsmC-like protein</fullName>
    </submittedName>
</protein>
<dbReference type="PANTHER" id="PTHR42830:SF2">
    <property type="entry name" value="OSMC_OHR FAMILY PROTEIN"/>
    <property type="match status" value="1"/>
</dbReference>